<evidence type="ECO:0000313" key="5">
    <source>
        <dbReference type="Proteomes" id="UP000735302"/>
    </source>
</evidence>
<organism evidence="4 5">
    <name type="scientific">Plakobranchus ocellatus</name>
    <dbReference type="NCBI Taxonomy" id="259542"/>
    <lineage>
        <taxon>Eukaryota</taxon>
        <taxon>Metazoa</taxon>
        <taxon>Spiralia</taxon>
        <taxon>Lophotrochozoa</taxon>
        <taxon>Mollusca</taxon>
        <taxon>Gastropoda</taxon>
        <taxon>Heterobranchia</taxon>
        <taxon>Euthyneura</taxon>
        <taxon>Panpulmonata</taxon>
        <taxon>Sacoglossa</taxon>
        <taxon>Placobranchoidea</taxon>
        <taxon>Plakobranchidae</taxon>
        <taxon>Plakobranchus</taxon>
    </lineage>
</organism>
<dbReference type="Pfam" id="PF00337">
    <property type="entry name" value="Gal-bind_lectin"/>
    <property type="match status" value="1"/>
</dbReference>
<dbReference type="Proteomes" id="UP000735302">
    <property type="component" value="Unassembled WGS sequence"/>
</dbReference>
<keyword evidence="1 2" id="KW-0430">Lectin</keyword>
<dbReference type="InterPro" id="IPR001079">
    <property type="entry name" value="Galectin_CRD"/>
</dbReference>
<dbReference type="SMART" id="SM00908">
    <property type="entry name" value="Gal-bind_lectin"/>
    <property type="match status" value="1"/>
</dbReference>
<dbReference type="Gene3D" id="2.60.120.200">
    <property type="match status" value="1"/>
</dbReference>
<dbReference type="InterPro" id="IPR013320">
    <property type="entry name" value="ConA-like_dom_sf"/>
</dbReference>
<feature type="domain" description="Galectin" evidence="3">
    <location>
        <begin position="134"/>
        <end position="271"/>
    </location>
</feature>
<evidence type="ECO:0000256" key="1">
    <source>
        <dbReference type="ARBA" id="ARBA00022734"/>
    </source>
</evidence>
<keyword evidence="5" id="KW-1185">Reference proteome</keyword>
<dbReference type="AlphaFoldDB" id="A0AAV4DJB8"/>
<evidence type="ECO:0000256" key="2">
    <source>
        <dbReference type="RuleBase" id="RU102079"/>
    </source>
</evidence>
<sequence>MAYSTRRKKLQSQTSVILLYHLMFGPSITICTSELSSFINLKDRNFLCESESLLLKSSPNTYLECARKCKRQADCTAFTFTAYNISRHATGLKLGSCSWCPANNIVNVSYTANDLHVKTWYNVLGNLVQPPDLTMLEIPGALSVGRYLIVYGRIPNPPPNRSRVTIFPQQGTDYAARVAPHFDHTRPTGKREIEVLKINYRIKGKYYTYTFRDFFPFSAGQKFDIGFLATRTGFAVYIDGTYMVTVTTTSYMVGDIGFISSQNVELFMITF</sequence>
<gene>
    <name evidence="4" type="ORF">PoB_007087200</name>
</gene>
<dbReference type="SUPFAM" id="SSF49899">
    <property type="entry name" value="Concanavalin A-like lectins/glucanases"/>
    <property type="match status" value="1"/>
</dbReference>
<protein>
    <recommendedName>
        <fullName evidence="2">Galectin</fullName>
    </recommendedName>
</protein>
<reference evidence="4 5" key="1">
    <citation type="journal article" date="2021" name="Elife">
        <title>Chloroplast acquisition without the gene transfer in kleptoplastic sea slugs, Plakobranchus ocellatus.</title>
        <authorList>
            <person name="Maeda T."/>
            <person name="Takahashi S."/>
            <person name="Yoshida T."/>
            <person name="Shimamura S."/>
            <person name="Takaki Y."/>
            <person name="Nagai Y."/>
            <person name="Toyoda A."/>
            <person name="Suzuki Y."/>
            <person name="Arimoto A."/>
            <person name="Ishii H."/>
            <person name="Satoh N."/>
            <person name="Nishiyama T."/>
            <person name="Hasebe M."/>
            <person name="Maruyama T."/>
            <person name="Minagawa J."/>
            <person name="Obokata J."/>
            <person name="Shigenobu S."/>
        </authorList>
    </citation>
    <scope>NUCLEOTIDE SEQUENCE [LARGE SCALE GENOMIC DNA]</scope>
</reference>
<evidence type="ECO:0000259" key="3">
    <source>
        <dbReference type="PROSITE" id="PS51304"/>
    </source>
</evidence>
<name>A0AAV4DJB8_9GAST</name>
<proteinExistence type="predicted"/>
<dbReference type="EMBL" id="BLXT01007949">
    <property type="protein sequence ID" value="GFO44367.1"/>
    <property type="molecule type" value="Genomic_DNA"/>
</dbReference>
<comment type="caution">
    <text evidence="4">The sequence shown here is derived from an EMBL/GenBank/DDBJ whole genome shotgun (WGS) entry which is preliminary data.</text>
</comment>
<accession>A0AAV4DJB8</accession>
<evidence type="ECO:0000313" key="4">
    <source>
        <dbReference type="EMBL" id="GFO44367.1"/>
    </source>
</evidence>
<dbReference type="GO" id="GO:0030246">
    <property type="term" value="F:carbohydrate binding"/>
    <property type="evidence" value="ECO:0007669"/>
    <property type="project" value="UniProtKB-UniRule"/>
</dbReference>
<dbReference type="PROSITE" id="PS51304">
    <property type="entry name" value="GALECTIN"/>
    <property type="match status" value="1"/>
</dbReference>